<keyword evidence="3 4" id="KW-0975">Bacterial flagellum</keyword>
<dbReference type="SUPFAM" id="SSF117143">
    <property type="entry name" value="Flagellar hook protein flgE"/>
    <property type="match status" value="2"/>
</dbReference>
<gene>
    <name evidence="8" type="primary">flgE_2</name>
    <name evidence="8" type="ORF">Q31a_55130</name>
</gene>
<sequence>MGLASSLSTALTGINAAETQIDVLGNNLANSQTVGFKSSEVIFATQFLQTLSLGAAPSTDNGGTDPRQTGLGVQVSGISPNFSQGTVQISSSPSDLAIQGDGLFIVQGSSNEQLYTRAGIFKLNSENQLVTPTGNRLLGYGIDDQFRVQSTKLVPLEIPLGSEAVAQATKNVVMEGTLTPTGDVADTAEVIQSPILGDAAVPRPDASGISLASSAIASTAGVTVAHNEGSGSLVEGAVYQYKFSFVDASGHESVPSAPLSVTVPPGDSLPNNAITLTGLPDAPGEYSQVRVYRTDANGSEFKALDTVATGGVYVDDGNTVPGATLDETLLNGNYSYMITYYHAGDPETRPSIVMGPQNIVNGRVQLSDFPAPPVPPSGGGHPPYDSVRIYRNTASDQNSFYLVDTVAPGQDYTDSKSDAEISNLTLPGNKGIDLDGPSIDSNTLLTNVVRRDGLDYINPFTLGSLEFEAAKGGRTLESKQFEVTATSTLQDLVSFMEEAMGIQTQGSDTTNPVPGSKNTIPGETGTLLPGAYIQNGRIRFVSNNGVDNALDIDLTGFRVTDSSGVVNVPNMAFGSVQDAKGQSAVADFIAYDTLGVPIRTRITTVLESRTDTSTTYRWYADSADNSARDGSEISVGTGLIQFDGNGNYISATNTTVAIDRFDLPSVSPMEFKLDFTGMSGLATSEASIAASRQDGSPPGTLTSYVIGEDGTIRGVFSNGIARDLGQLQLAKFSNPEGLEQRGQNLFSQGINTGLPIQGRPGENGIGAVVSGALELSNTDIGGDLVDLVLASTQYRANSRVITATQQLFDELLNIR</sequence>
<feature type="domain" description="Flagellar hook protein FlgE/F/G-like D1" evidence="7">
    <location>
        <begin position="97"/>
        <end position="149"/>
    </location>
</feature>
<comment type="similarity">
    <text evidence="2 4">Belongs to the flagella basal body rod proteins family.</text>
</comment>
<evidence type="ECO:0000259" key="6">
    <source>
        <dbReference type="Pfam" id="PF06429"/>
    </source>
</evidence>
<dbReference type="InterPro" id="IPR001444">
    <property type="entry name" value="Flag_bb_rod_N"/>
</dbReference>
<evidence type="ECO:0000256" key="2">
    <source>
        <dbReference type="ARBA" id="ARBA00009677"/>
    </source>
</evidence>
<evidence type="ECO:0000259" key="7">
    <source>
        <dbReference type="Pfam" id="PF22692"/>
    </source>
</evidence>
<dbReference type="GO" id="GO:0071978">
    <property type="term" value="P:bacterial-type flagellum-dependent swarming motility"/>
    <property type="evidence" value="ECO:0007669"/>
    <property type="project" value="TreeGrafter"/>
</dbReference>
<keyword evidence="8" id="KW-0282">Flagellum</keyword>
<dbReference type="AlphaFoldDB" id="A0A518GEU7"/>
<dbReference type="InterPro" id="IPR037058">
    <property type="entry name" value="Falgellar_hook_FlgE_sf"/>
</dbReference>
<feature type="domain" description="Flagellar basal body rod protein N-terminal" evidence="5">
    <location>
        <begin position="7"/>
        <end position="37"/>
    </location>
</feature>
<dbReference type="GO" id="GO:0009424">
    <property type="term" value="C:bacterial-type flagellum hook"/>
    <property type="evidence" value="ECO:0007669"/>
    <property type="project" value="TreeGrafter"/>
</dbReference>
<organism evidence="8 9">
    <name type="scientific">Aureliella helgolandensis</name>
    <dbReference type="NCBI Taxonomy" id="2527968"/>
    <lineage>
        <taxon>Bacteria</taxon>
        <taxon>Pseudomonadati</taxon>
        <taxon>Planctomycetota</taxon>
        <taxon>Planctomycetia</taxon>
        <taxon>Pirellulales</taxon>
        <taxon>Pirellulaceae</taxon>
        <taxon>Aureliella</taxon>
    </lineage>
</organism>
<proteinExistence type="inferred from homology"/>
<dbReference type="RefSeq" id="WP_145084033.1">
    <property type="nucleotide sequence ID" value="NZ_CP036298.1"/>
</dbReference>
<dbReference type="Pfam" id="PF22692">
    <property type="entry name" value="LlgE_F_G_D1"/>
    <property type="match status" value="1"/>
</dbReference>
<dbReference type="Pfam" id="PF00460">
    <property type="entry name" value="Flg_bb_rod"/>
    <property type="match status" value="1"/>
</dbReference>
<dbReference type="InterPro" id="IPR020013">
    <property type="entry name" value="Flagellar_FlgE/F/G"/>
</dbReference>
<dbReference type="Proteomes" id="UP000318017">
    <property type="component" value="Chromosome"/>
</dbReference>
<accession>A0A518GEU7</accession>
<dbReference type="PANTHER" id="PTHR30435:SF1">
    <property type="entry name" value="FLAGELLAR HOOK PROTEIN FLGE"/>
    <property type="match status" value="1"/>
</dbReference>
<dbReference type="PANTHER" id="PTHR30435">
    <property type="entry name" value="FLAGELLAR PROTEIN"/>
    <property type="match status" value="1"/>
</dbReference>
<feature type="domain" description="Flagellar basal-body/hook protein C-terminal" evidence="6">
    <location>
        <begin position="770"/>
        <end position="814"/>
    </location>
</feature>
<dbReference type="InterPro" id="IPR010930">
    <property type="entry name" value="Flg_bb/hook_C_dom"/>
</dbReference>
<evidence type="ECO:0000313" key="9">
    <source>
        <dbReference type="Proteomes" id="UP000318017"/>
    </source>
</evidence>
<dbReference type="InterPro" id="IPR037925">
    <property type="entry name" value="FlgE/F/G-like"/>
</dbReference>
<evidence type="ECO:0000313" key="8">
    <source>
        <dbReference type="EMBL" id="QDV27126.1"/>
    </source>
</evidence>
<name>A0A518GEU7_9BACT</name>
<comment type="function">
    <text evidence="4">A flexible structure which links the flagellar filament to the drive apparatus in the basal body.</text>
</comment>
<reference evidence="8 9" key="1">
    <citation type="submission" date="2019-02" db="EMBL/GenBank/DDBJ databases">
        <title>Deep-cultivation of Planctomycetes and their phenomic and genomic characterization uncovers novel biology.</title>
        <authorList>
            <person name="Wiegand S."/>
            <person name="Jogler M."/>
            <person name="Boedeker C."/>
            <person name="Pinto D."/>
            <person name="Vollmers J."/>
            <person name="Rivas-Marin E."/>
            <person name="Kohn T."/>
            <person name="Peeters S.H."/>
            <person name="Heuer A."/>
            <person name="Rast P."/>
            <person name="Oberbeckmann S."/>
            <person name="Bunk B."/>
            <person name="Jeske O."/>
            <person name="Meyerdierks A."/>
            <person name="Storesund J.E."/>
            <person name="Kallscheuer N."/>
            <person name="Luecker S."/>
            <person name="Lage O.M."/>
            <person name="Pohl T."/>
            <person name="Merkel B.J."/>
            <person name="Hornburger P."/>
            <person name="Mueller R.-W."/>
            <person name="Bruemmer F."/>
            <person name="Labrenz M."/>
            <person name="Spormann A.M."/>
            <person name="Op den Camp H."/>
            <person name="Overmann J."/>
            <person name="Amann R."/>
            <person name="Jetten M.S.M."/>
            <person name="Mascher T."/>
            <person name="Medema M.H."/>
            <person name="Devos D.P."/>
            <person name="Kaster A.-K."/>
            <person name="Ovreas L."/>
            <person name="Rohde M."/>
            <person name="Galperin M.Y."/>
            <person name="Jogler C."/>
        </authorList>
    </citation>
    <scope>NUCLEOTIDE SEQUENCE [LARGE SCALE GENOMIC DNA]</scope>
    <source>
        <strain evidence="8 9">Q31a</strain>
    </source>
</reference>
<dbReference type="InterPro" id="IPR053967">
    <property type="entry name" value="LlgE_F_G-like_D1"/>
</dbReference>
<keyword evidence="9" id="KW-1185">Reference proteome</keyword>
<dbReference type="KEGG" id="ahel:Q31a_55130"/>
<keyword evidence="8" id="KW-0969">Cilium</keyword>
<dbReference type="NCBIfam" id="TIGR03506">
    <property type="entry name" value="FlgEFG_subfam"/>
    <property type="match status" value="2"/>
</dbReference>
<comment type="subcellular location">
    <subcellularLocation>
        <location evidence="1 4">Bacterial flagellum basal body</location>
    </subcellularLocation>
</comment>
<dbReference type="OrthoDB" id="9804559at2"/>
<evidence type="ECO:0000259" key="5">
    <source>
        <dbReference type="Pfam" id="PF00460"/>
    </source>
</evidence>
<dbReference type="Pfam" id="PF06429">
    <property type="entry name" value="Flg_bbr_C"/>
    <property type="match status" value="1"/>
</dbReference>
<evidence type="ECO:0000256" key="1">
    <source>
        <dbReference type="ARBA" id="ARBA00004117"/>
    </source>
</evidence>
<dbReference type="EMBL" id="CP036298">
    <property type="protein sequence ID" value="QDV27126.1"/>
    <property type="molecule type" value="Genomic_DNA"/>
</dbReference>
<protein>
    <recommendedName>
        <fullName evidence="4">Flagellar hook protein FlgE</fullName>
    </recommendedName>
</protein>
<dbReference type="Gene3D" id="2.60.98.20">
    <property type="entry name" value="Flagellar hook protein FlgE"/>
    <property type="match status" value="1"/>
</dbReference>
<dbReference type="GO" id="GO:0009425">
    <property type="term" value="C:bacterial-type flagellum basal body"/>
    <property type="evidence" value="ECO:0007669"/>
    <property type="project" value="UniProtKB-SubCell"/>
</dbReference>
<evidence type="ECO:0000256" key="3">
    <source>
        <dbReference type="ARBA" id="ARBA00023143"/>
    </source>
</evidence>
<keyword evidence="8" id="KW-0966">Cell projection</keyword>
<evidence type="ECO:0000256" key="4">
    <source>
        <dbReference type="RuleBase" id="RU362116"/>
    </source>
</evidence>
<dbReference type="GO" id="GO:0005829">
    <property type="term" value="C:cytosol"/>
    <property type="evidence" value="ECO:0007669"/>
    <property type="project" value="TreeGrafter"/>
</dbReference>